<dbReference type="NCBIfam" id="TIGR04474">
    <property type="entry name" value="tcm_partner"/>
    <property type="match status" value="1"/>
</dbReference>
<dbReference type="Proteomes" id="UP000466332">
    <property type="component" value="Unassembled WGS sequence"/>
</dbReference>
<protein>
    <submittedName>
        <fullName evidence="1">Three-Cys-motif partner protein TcmP</fullName>
    </submittedName>
</protein>
<accession>A0ABW9WB88</accession>
<evidence type="ECO:0000313" key="2">
    <source>
        <dbReference type="Proteomes" id="UP000466332"/>
    </source>
</evidence>
<reference evidence="1 2" key="1">
    <citation type="submission" date="2019-12" db="EMBL/GenBank/DDBJ databases">
        <title>Novel species isolated from a subtropical stream in China.</title>
        <authorList>
            <person name="Lu H."/>
        </authorList>
    </citation>
    <scope>NUCLEOTIDE SEQUENCE [LARGE SCALE GENOMIC DNA]</scope>
    <source>
        <strain evidence="1 2">FT109W</strain>
    </source>
</reference>
<dbReference type="EMBL" id="WWCS01000001">
    <property type="protein sequence ID" value="MYN38106.1"/>
    <property type="molecule type" value="Genomic_DNA"/>
</dbReference>
<dbReference type="InterPro" id="IPR031009">
    <property type="entry name" value="Tcm_partner"/>
</dbReference>
<evidence type="ECO:0000313" key="1">
    <source>
        <dbReference type="EMBL" id="MYN38106.1"/>
    </source>
</evidence>
<name>A0ABW9WB88_9BURK</name>
<comment type="caution">
    <text evidence="1">The sequence shown here is derived from an EMBL/GenBank/DDBJ whole genome shotgun (WGS) entry which is preliminary data.</text>
</comment>
<organism evidence="1 2">
    <name type="scientific">Duganella margarita</name>
    <dbReference type="NCBI Taxonomy" id="2692170"/>
    <lineage>
        <taxon>Bacteria</taxon>
        <taxon>Pseudomonadati</taxon>
        <taxon>Pseudomonadota</taxon>
        <taxon>Betaproteobacteria</taxon>
        <taxon>Burkholderiales</taxon>
        <taxon>Oxalobacteraceae</taxon>
        <taxon>Telluria group</taxon>
        <taxon>Duganella</taxon>
    </lineage>
</organism>
<proteinExistence type="predicted"/>
<dbReference type="RefSeq" id="WP_161043275.1">
    <property type="nucleotide sequence ID" value="NZ_WWCS01000001.1"/>
</dbReference>
<sequence>MTKTGDKWQWIIGDAPPPLDPHSKVKHQLVRDYLYKYIGVLMANEKIPRLKLTLVDGFAGGGLYTDGNGIAPGSPLIMLQTVKEAEAYLNATRTQTRRAVEAQYHFVEPNPSSFEYLTHTLKAENYGHLIDNDIRLYKNKFESVCADITAAGVSHQGGQRAIFLLDQYAYNDIAMPTVRNIFQNLKGAEVILTFNVDSLLTFLTDSKQFHSITQKIGLEHYINWQDIARLKAGSHWRQMIQRQISHGIWKASGARFMTLFFVTPKGNRPWSYWLVHLSNAYRANDVMKTVHWEHGNSFGHSLDGGFFEIGYEANKDIDVTSQSEMNFTETRAFDDTLRSKSVETLQDLLPRMIYSNPKGLLFNDLMSQIANQTTATEKIVKESLHVGVASKEVQAVIEGGGLRAKGSSIHGTDILIPHRQRSIFLGHL</sequence>
<gene>
    <name evidence="1" type="primary">tcmP</name>
    <name evidence="1" type="ORF">GTP55_01845</name>
</gene>
<keyword evidence="2" id="KW-1185">Reference proteome</keyword>